<keyword evidence="9" id="KW-1185">Reference proteome</keyword>
<accession>A0ABP7TGR8</accession>
<reference evidence="9" key="1">
    <citation type="journal article" date="2019" name="Int. J. Syst. Evol. Microbiol.">
        <title>The Global Catalogue of Microorganisms (GCM) 10K type strain sequencing project: providing services to taxonomists for standard genome sequencing and annotation.</title>
        <authorList>
            <consortium name="The Broad Institute Genomics Platform"/>
            <consortium name="The Broad Institute Genome Sequencing Center for Infectious Disease"/>
            <person name="Wu L."/>
            <person name="Ma J."/>
        </authorList>
    </citation>
    <scope>NUCLEOTIDE SEQUENCE [LARGE SCALE GENOMIC DNA]</scope>
    <source>
        <strain evidence="9">JCM 16673</strain>
    </source>
</reference>
<dbReference type="Proteomes" id="UP001501353">
    <property type="component" value="Unassembled WGS sequence"/>
</dbReference>
<dbReference type="Gene3D" id="3.55.50.30">
    <property type="match status" value="1"/>
</dbReference>
<keyword evidence="3 4" id="KW-0813">Transport</keyword>
<name>A0ABP7TGR8_9BURK</name>
<evidence type="ECO:0000256" key="1">
    <source>
        <dbReference type="ARBA" id="ARBA00004442"/>
    </source>
</evidence>
<evidence type="ECO:0000256" key="5">
    <source>
        <dbReference type="SAM" id="MobiDB-lite"/>
    </source>
</evidence>
<keyword evidence="3" id="KW-0811">Translocation</keyword>
<sequence length="709" mass="76427">MNRAQKFVRRIQPAGSDKSVNVFRRCGLSVLLTLMLSLTSVPIATAAVPTSWKATGFAINATGMTLNGVLKEFSATYGVKLLNSIPADVTLQGRFQATNGAEFLDRLSAKHAFKWFVYNDTLYVVRSNDATSMRIQVGEDAVQDAKAALIGLGLFDARFGWGEMPDEGTVLVSGPRQYVELVRETLLPTGEAKKTGGTEKQLMVFRLKYASATDRTISTRGQGDNVIPGVKTILSGLLNTSSPQNFSGQNEFTSSSDKRSRLGKSGRGSARELSSSQGNGESSRTLLSQARDYNGGAHSNGDDGDQEDSKRSSKQKSQGVKIDADQSLNAIIIYDSGNKRAMYQALITELDIEPQQIEIEALIVDIDRSQLNALGAEWGFNAGNISATFNGTSTNSLGASLPISGSTLMIKNAANFYARLTAMENKGDARVLAKPTISTLENIAAVLDLSQSRYLPLVGERVVDLANVNVGTMLKVTPRIVREGALTRVRLDINIEDGAFSADAASSTNVTRSTITTQAIIEPQHTLLIGGYHSEAKTQNRQKIPVLGDIPLFGGLFQNNSDSVSNRERLFLITPRISGLTGIQANRQSAIAAKAREILEAEKASQAVPQKKNQLAPVLPPVRNSVVETVVPDAAVTPSSRKPASGRGPAPDNVLETLTRAQVSQVIASNEAMPNVPQRTYDTVTEPSVTDNRTAKKKKQPVLMLRYRQ</sequence>
<feature type="compositionally biased region" description="Polar residues" evidence="5">
    <location>
        <begin position="239"/>
        <end position="255"/>
    </location>
</feature>
<dbReference type="Gene3D" id="3.30.1370.120">
    <property type="match status" value="2"/>
</dbReference>
<evidence type="ECO:0000313" key="8">
    <source>
        <dbReference type="EMBL" id="GAA4026159.1"/>
    </source>
</evidence>
<keyword evidence="3" id="KW-0653">Protein transport</keyword>
<keyword evidence="2 3" id="KW-0732">Signal</keyword>
<dbReference type="InterPro" id="IPR005644">
    <property type="entry name" value="NolW-like"/>
</dbReference>
<comment type="caution">
    <text evidence="8">The sequence shown here is derived from an EMBL/GenBank/DDBJ whole genome shotgun (WGS) entry which is preliminary data.</text>
</comment>
<organism evidence="8 9">
    <name type="scientific">Actimicrobium antarcticum</name>
    <dbReference type="NCBI Taxonomy" id="1051899"/>
    <lineage>
        <taxon>Bacteria</taxon>
        <taxon>Pseudomonadati</taxon>
        <taxon>Pseudomonadota</taxon>
        <taxon>Betaproteobacteria</taxon>
        <taxon>Burkholderiales</taxon>
        <taxon>Oxalobacteraceae</taxon>
        <taxon>Actimicrobium</taxon>
    </lineage>
</organism>
<dbReference type="InterPro" id="IPR038591">
    <property type="entry name" value="NolW-like_sf"/>
</dbReference>
<evidence type="ECO:0000259" key="7">
    <source>
        <dbReference type="Pfam" id="PF03958"/>
    </source>
</evidence>
<feature type="region of interest" description="Disordered" evidence="5">
    <location>
        <begin position="239"/>
        <end position="321"/>
    </location>
</feature>
<feature type="region of interest" description="Disordered" evidence="5">
    <location>
        <begin position="668"/>
        <end position="709"/>
    </location>
</feature>
<feature type="domain" description="NolW-like" evidence="7">
    <location>
        <begin position="204"/>
        <end position="356"/>
    </location>
</feature>
<dbReference type="Pfam" id="PF00263">
    <property type="entry name" value="Secretin"/>
    <property type="match status" value="1"/>
</dbReference>
<evidence type="ECO:0000256" key="2">
    <source>
        <dbReference type="ARBA" id="ARBA00022729"/>
    </source>
</evidence>
<dbReference type="RefSeq" id="WP_344763694.1">
    <property type="nucleotide sequence ID" value="NZ_BAAAZE010000009.1"/>
</dbReference>
<comment type="similarity">
    <text evidence="3">Belongs to the bacterial secretin family. T3SS SctC subfamily.</text>
</comment>
<comment type="function">
    <text evidence="3">Component of the type III secretion system (T3SS), also called injectisome, which is used to inject bacterial effector proteins into eukaryotic host cells. Forms a ring-shaped multimeric structure with an apparent central pore in the outer membrane.</text>
</comment>
<evidence type="ECO:0000256" key="4">
    <source>
        <dbReference type="RuleBase" id="RU004004"/>
    </source>
</evidence>
<feature type="domain" description="Type II/III secretion system secretin-like" evidence="6">
    <location>
        <begin position="422"/>
        <end position="577"/>
    </location>
</feature>
<comment type="subcellular location">
    <subcellularLocation>
        <location evidence="1 3 4">Cell outer membrane</location>
    </subcellularLocation>
</comment>
<proteinExistence type="inferred from homology"/>
<gene>
    <name evidence="3" type="primary">sctC</name>
    <name evidence="8" type="ORF">GCM10022212_25070</name>
</gene>
<dbReference type="Pfam" id="PF03958">
    <property type="entry name" value="Secretin_N"/>
    <property type="match status" value="1"/>
</dbReference>
<dbReference type="NCBIfam" id="TIGR02516">
    <property type="entry name" value="type_III_yscC"/>
    <property type="match status" value="1"/>
</dbReference>
<feature type="compositionally biased region" description="Polar residues" evidence="5">
    <location>
        <begin position="677"/>
        <end position="692"/>
    </location>
</feature>
<keyword evidence="3" id="KW-0998">Cell outer membrane</keyword>
<evidence type="ECO:0000256" key="3">
    <source>
        <dbReference type="HAMAP-Rule" id="MF_02219"/>
    </source>
</evidence>
<protein>
    <recommendedName>
        <fullName evidence="3">Type 3 secretion system secretin</fullName>
        <shortName evidence="3">T3SS secretin</shortName>
    </recommendedName>
</protein>
<evidence type="ECO:0000259" key="6">
    <source>
        <dbReference type="Pfam" id="PF00263"/>
    </source>
</evidence>
<dbReference type="PANTHER" id="PTHR30332:SF5">
    <property type="entry name" value="SPI-1 TYPE 3 SECRETION SYSTEM SECRETIN"/>
    <property type="match status" value="1"/>
</dbReference>
<evidence type="ECO:0000313" key="9">
    <source>
        <dbReference type="Proteomes" id="UP001501353"/>
    </source>
</evidence>
<dbReference type="InterPro" id="IPR050810">
    <property type="entry name" value="Bact_Secretion_Sys_Channel"/>
</dbReference>
<dbReference type="PRINTS" id="PR01337">
    <property type="entry name" value="TYPE3OMGPROT"/>
</dbReference>
<feature type="compositionally biased region" description="Polar residues" evidence="5">
    <location>
        <begin position="272"/>
        <end position="288"/>
    </location>
</feature>
<dbReference type="EMBL" id="BAAAZE010000009">
    <property type="protein sequence ID" value="GAA4026159.1"/>
    <property type="molecule type" value="Genomic_DNA"/>
</dbReference>
<comment type="subunit">
    <text evidence="3">The core secretion machinery of the T3SS is composed of approximately 20 different proteins, including cytoplasmic components, a base, an export apparatus and a needle. This subunit is part of the base, which anchors the injectisome in the bacterial cell envelope. Forms a stable homooligomeric complex.</text>
</comment>
<dbReference type="InterPro" id="IPR004846">
    <property type="entry name" value="T2SS/T3SS_dom"/>
</dbReference>
<dbReference type="InterPro" id="IPR003522">
    <property type="entry name" value="T3SS_OM_pore_YscC"/>
</dbReference>
<dbReference type="HAMAP" id="MF_02219">
    <property type="entry name" value="Type_III_secretin"/>
    <property type="match status" value="1"/>
</dbReference>
<keyword evidence="3" id="KW-0472">Membrane</keyword>
<dbReference type="PANTHER" id="PTHR30332">
    <property type="entry name" value="PROBABLE GENERAL SECRETION PATHWAY PROTEIN D"/>
    <property type="match status" value="1"/>
</dbReference>